<keyword evidence="3" id="KW-1133">Transmembrane helix</keyword>
<feature type="compositionally biased region" description="Low complexity" evidence="2">
    <location>
        <begin position="200"/>
        <end position="210"/>
    </location>
</feature>
<dbReference type="AlphaFoldDB" id="A0A6N9TQ79"/>
<reference evidence="4 5" key="1">
    <citation type="submission" date="2020-02" db="EMBL/GenBank/DDBJ databases">
        <title>Comparative genomics of sulfur disproportionating microorganisms.</title>
        <authorList>
            <person name="Ward L.M."/>
            <person name="Bertran E."/>
            <person name="Johnston D.T."/>
        </authorList>
    </citation>
    <scope>NUCLEOTIDE SEQUENCE [LARGE SCALE GENOMIC DNA]</scope>
    <source>
        <strain evidence="4 5">DSM 100025</strain>
    </source>
</reference>
<sequence length="210" mass="23078">MNVPRLSALIPASFYQAVYGMPNLYKVGILLAAWVVPLAAFWLLYLNGTLKEIDGLKDEIPKLRQEIADLQEKERHLPEVEAEVKAMEGLLATAMKLLPEQKDIPSVLTEISSLGNEARLEFQSFQPQQEVKKGFYAEIPVSLRFRGPFFNTLAFFDRVARMARIVHIRELRMGGAAPSSEIWSLTGEGGPMKGGRKAGGRAAPAAGAPG</sequence>
<feature type="region of interest" description="Disordered" evidence="2">
    <location>
        <begin position="187"/>
        <end position="210"/>
    </location>
</feature>
<dbReference type="RefSeq" id="WP_163299320.1">
    <property type="nucleotide sequence ID" value="NZ_JAAGRR010000132.1"/>
</dbReference>
<proteinExistence type="predicted"/>
<evidence type="ECO:0000313" key="5">
    <source>
        <dbReference type="Proteomes" id="UP000469346"/>
    </source>
</evidence>
<feature type="transmembrane region" description="Helical" evidence="3">
    <location>
        <begin position="24"/>
        <end position="46"/>
    </location>
</feature>
<dbReference type="EMBL" id="JAAGRR010000132">
    <property type="protein sequence ID" value="NDY43208.1"/>
    <property type="molecule type" value="Genomic_DNA"/>
</dbReference>
<dbReference type="Gene3D" id="3.30.70.60">
    <property type="match status" value="1"/>
</dbReference>
<dbReference type="InterPro" id="IPR014717">
    <property type="entry name" value="Transl_elong_EF1B/ribsomal_bS6"/>
</dbReference>
<dbReference type="GO" id="GO:0043683">
    <property type="term" value="P:type IV pilus assembly"/>
    <property type="evidence" value="ECO:0007669"/>
    <property type="project" value="InterPro"/>
</dbReference>
<evidence type="ECO:0000256" key="1">
    <source>
        <dbReference type="SAM" id="Coils"/>
    </source>
</evidence>
<evidence type="ECO:0000256" key="2">
    <source>
        <dbReference type="SAM" id="MobiDB-lite"/>
    </source>
</evidence>
<accession>A0A6N9TQ79</accession>
<feature type="coiled-coil region" evidence="1">
    <location>
        <begin position="46"/>
        <end position="90"/>
    </location>
</feature>
<keyword evidence="5" id="KW-1185">Reference proteome</keyword>
<keyword evidence="3" id="KW-0472">Membrane</keyword>
<feature type="non-terminal residue" evidence="4">
    <location>
        <position position="210"/>
    </location>
</feature>
<dbReference type="PANTHER" id="PTHR39555:SF1">
    <property type="entry name" value="TYPE IV PILUS INNER MEMBRANE COMPONENT PILO"/>
    <property type="match status" value="1"/>
</dbReference>
<comment type="caution">
    <text evidence="4">The sequence shown here is derived from an EMBL/GenBank/DDBJ whole genome shotgun (WGS) entry which is preliminary data.</text>
</comment>
<dbReference type="InterPro" id="IPR007445">
    <property type="entry name" value="PilO"/>
</dbReference>
<evidence type="ECO:0000256" key="3">
    <source>
        <dbReference type="SAM" id="Phobius"/>
    </source>
</evidence>
<name>A0A6N9TQ79_DISTH</name>
<gene>
    <name evidence="4" type="primary">pilO</name>
    <name evidence="4" type="ORF">G3N55_10190</name>
</gene>
<protein>
    <submittedName>
        <fullName evidence="4">Type 4a pilus biogenesis protein PilO</fullName>
    </submittedName>
</protein>
<keyword evidence="3" id="KW-0812">Transmembrane</keyword>
<keyword evidence="1" id="KW-0175">Coiled coil</keyword>
<dbReference type="GO" id="GO:0043107">
    <property type="term" value="P:type IV pilus-dependent motility"/>
    <property type="evidence" value="ECO:0007669"/>
    <property type="project" value="InterPro"/>
</dbReference>
<organism evidence="4 5">
    <name type="scientific">Dissulfurirhabdus thermomarina</name>
    <dbReference type="NCBI Taxonomy" id="1765737"/>
    <lineage>
        <taxon>Bacteria</taxon>
        <taxon>Deltaproteobacteria</taxon>
        <taxon>Dissulfurirhabdaceae</taxon>
        <taxon>Dissulfurirhabdus</taxon>
    </lineage>
</organism>
<dbReference type="PANTHER" id="PTHR39555">
    <property type="entry name" value="FIMBRIAL ASSEMBLY PROTEIN PILO-LIKE PROTEIN-RELATED"/>
    <property type="match status" value="1"/>
</dbReference>
<dbReference type="Pfam" id="PF04350">
    <property type="entry name" value="PilO"/>
    <property type="match status" value="1"/>
</dbReference>
<dbReference type="Proteomes" id="UP000469346">
    <property type="component" value="Unassembled WGS sequence"/>
</dbReference>
<evidence type="ECO:0000313" key="4">
    <source>
        <dbReference type="EMBL" id="NDY43208.1"/>
    </source>
</evidence>